<name>A0A438ELS7_VITVI</name>
<comment type="caution">
    <text evidence="1">The sequence shown here is derived from an EMBL/GenBank/DDBJ whole genome shotgun (WGS) entry which is preliminary data.</text>
</comment>
<protein>
    <recommendedName>
        <fullName evidence="3">DUF4283 domain-containing protein</fullName>
    </recommendedName>
</protein>
<proteinExistence type="predicted"/>
<accession>A0A438ELS7</accession>
<dbReference type="Proteomes" id="UP000288805">
    <property type="component" value="Unassembled WGS sequence"/>
</dbReference>
<dbReference type="AlphaFoldDB" id="A0A438ELS7"/>
<evidence type="ECO:0000313" key="1">
    <source>
        <dbReference type="EMBL" id="RVW48670.1"/>
    </source>
</evidence>
<gene>
    <name evidence="1" type="ORF">CK203_103708</name>
</gene>
<dbReference type="EMBL" id="QGNW01001246">
    <property type="protein sequence ID" value="RVW48670.1"/>
    <property type="molecule type" value="Genomic_DNA"/>
</dbReference>
<organism evidence="1 2">
    <name type="scientific">Vitis vinifera</name>
    <name type="common">Grape</name>
    <dbReference type="NCBI Taxonomy" id="29760"/>
    <lineage>
        <taxon>Eukaryota</taxon>
        <taxon>Viridiplantae</taxon>
        <taxon>Streptophyta</taxon>
        <taxon>Embryophyta</taxon>
        <taxon>Tracheophyta</taxon>
        <taxon>Spermatophyta</taxon>
        <taxon>Magnoliopsida</taxon>
        <taxon>eudicotyledons</taxon>
        <taxon>Gunneridae</taxon>
        <taxon>Pentapetalae</taxon>
        <taxon>rosids</taxon>
        <taxon>Vitales</taxon>
        <taxon>Vitaceae</taxon>
        <taxon>Viteae</taxon>
        <taxon>Vitis</taxon>
    </lineage>
</organism>
<evidence type="ECO:0008006" key="3">
    <source>
        <dbReference type="Google" id="ProtNLM"/>
    </source>
</evidence>
<sequence length="384" mass="42375">MDSNSFDLSVEEVVGRLRGVIVERGRGFSVWIRFGDQSLRSLLKGAKVYCRNDELRRWNNVWEENGRNFNLERRANGAGWILLAKKLRSLGIIPTTEARRVALSTERRNSPRRCPGFRAVDVENLGYKAMVLKGELKISLFGGALLLFDFEDCFEAERVLARGSQRDVFLKIGNCCYDRRRYGVFTQFVVGKDFGEVGREEAEPAVDGSDGMGFERGLFGPSGGCLNVLAINCGREDDSLGLILGVEAFVEFNEQSLSKFFRMGGIDEALVEEASSLKGQVDGDDVVLEGMEGEALLHSLRLYWTDGSSAGGENGVIQYSVVAGNGRLRGGTSKFERELRRLECSVKFKGSSSGGQGKEGRVFDSSGRFIEWGALNARGLPRGI</sequence>
<reference evidence="1 2" key="1">
    <citation type="journal article" date="2018" name="PLoS Genet.">
        <title>Population sequencing reveals clonal diversity and ancestral inbreeding in the grapevine cultivar Chardonnay.</title>
        <authorList>
            <person name="Roach M.J."/>
            <person name="Johnson D.L."/>
            <person name="Bohlmann J."/>
            <person name="van Vuuren H.J."/>
            <person name="Jones S.J."/>
            <person name="Pretorius I.S."/>
            <person name="Schmidt S.A."/>
            <person name="Borneman A.R."/>
        </authorList>
    </citation>
    <scope>NUCLEOTIDE SEQUENCE [LARGE SCALE GENOMIC DNA]</scope>
    <source>
        <strain evidence="2">cv. Chardonnay</strain>
        <tissue evidence="1">Leaf</tissue>
    </source>
</reference>
<evidence type="ECO:0000313" key="2">
    <source>
        <dbReference type="Proteomes" id="UP000288805"/>
    </source>
</evidence>